<feature type="region of interest" description="Disordered" evidence="4">
    <location>
        <begin position="235"/>
        <end position="263"/>
    </location>
</feature>
<dbReference type="InterPro" id="IPR000524">
    <property type="entry name" value="Tscrpt_reg_HTH_GntR"/>
</dbReference>
<evidence type="ECO:0000259" key="5">
    <source>
        <dbReference type="PROSITE" id="PS50949"/>
    </source>
</evidence>
<dbReference type="InterPro" id="IPR036390">
    <property type="entry name" value="WH_DNA-bd_sf"/>
</dbReference>
<name>A0A4Z0NUU8_9HYPH</name>
<keyword evidence="2" id="KW-0238">DNA-binding</keyword>
<dbReference type="InterPro" id="IPR011711">
    <property type="entry name" value="GntR_C"/>
</dbReference>
<keyword evidence="7" id="KW-1185">Reference proteome</keyword>
<dbReference type="PANTHER" id="PTHR43537">
    <property type="entry name" value="TRANSCRIPTIONAL REGULATOR, GNTR FAMILY"/>
    <property type="match status" value="1"/>
</dbReference>
<gene>
    <name evidence="6" type="ORF">EU555_05455</name>
</gene>
<dbReference type="Gene3D" id="1.20.120.530">
    <property type="entry name" value="GntR ligand-binding domain-like"/>
    <property type="match status" value="1"/>
</dbReference>
<dbReference type="SUPFAM" id="SSF48008">
    <property type="entry name" value="GntR ligand-binding domain-like"/>
    <property type="match status" value="1"/>
</dbReference>
<dbReference type="Pfam" id="PF00392">
    <property type="entry name" value="GntR"/>
    <property type="match status" value="1"/>
</dbReference>
<dbReference type="InterPro" id="IPR036388">
    <property type="entry name" value="WH-like_DNA-bd_sf"/>
</dbReference>
<dbReference type="Proteomes" id="UP000297535">
    <property type="component" value="Unassembled WGS sequence"/>
</dbReference>
<dbReference type="OrthoDB" id="8680240at2"/>
<comment type="caution">
    <text evidence="6">The sequence shown here is derived from an EMBL/GenBank/DDBJ whole genome shotgun (WGS) entry which is preliminary data.</text>
</comment>
<dbReference type="InterPro" id="IPR008920">
    <property type="entry name" value="TF_FadR/GntR_C"/>
</dbReference>
<proteinExistence type="predicted"/>
<accession>A0A4Z0NUU8</accession>
<reference evidence="6 7" key="1">
    <citation type="submission" date="2019-04" db="EMBL/GenBank/DDBJ databases">
        <authorList>
            <person name="Feng G."/>
            <person name="Zhu H."/>
        </authorList>
    </citation>
    <scope>NUCLEOTIDE SEQUENCE [LARGE SCALE GENOMIC DNA]</scope>
    <source>
        <strain evidence="6 7">6HR-1</strain>
    </source>
</reference>
<protein>
    <submittedName>
        <fullName evidence="6">GntR family transcriptional regulator</fullName>
    </submittedName>
</protein>
<dbReference type="EMBL" id="SRLB01000004">
    <property type="protein sequence ID" value="TGE01053.1"/>
    <property type="molecule type" value="Genomic_DNA"/>
</dbReference>
<dbReference type="SMART" id="SM00895">
    <property type="entry name" value="FCD"/>
    <property type="match status" value="1"/>
</dbReference>
<dbReference type="PANTHER" id="PTHR43537:SF20">
    <property type="entry name" value="HTH-TYPE TRANSCRIPTIONAL REPRESSOR GLAR"/>
    <property type="match status" value="1"/>
</dbReference>
<dbReference type="SUPFAM" id="SSF46785">
    <property type="entry name" value="Winged helix' DNA-binding domain"/>
    <property type="match status" value="1"/>
</dbReference>
<evidence type="ECO:0000313" key="6">
    <source>
        <dbReference type="EMBL" id="TGE01053.1"/>
    </source>
</evidence>
<dbReference type="AlphaFoldDB" id="A0A4Z0NUU8"/>
<evidence type="ECO:0000256" key="3">
    <source>
        <dbReference type="ARBA" id="ARBA00023163"/>
    </source>
</evidence>
<sequence length="263" mass="28164">MGAPSEAGAGGVATGPGGETVGDVAYARMRADILFGQRAPGERLRLDEASRRYGVSVGTMRELLNRLASEGLVVAEAQRGFEVAPASAAEFREIAALRQLLEGHALALSFAAGDLDWEARVVAAHHKLAVTEHRMLTRTDADPALVRTCDRAFHQALTSACGSRVLMETLGSIHDRYLRYLSLAAIFRGESSIREHADLLACALARDAERATRILKVHIDGCLDCALVDGPPAWASGPDVPDPAPPARDVPARAKSVRTTRRR</sequence>
<dbReference type="GO" id="GO:0003677">
    <property type="term" value="F:DNA binding"/>
    <property type="evidence" value="ECO:0007669"/>
    <property type="project" value="UniProtKB-KW"/>
</dbReference>
<dbReference type="Pfam" id="PF07729">
    <property type="entry name" value="FCD"/>
    <property type="match status" value="1"/>
</dbReference>
<evidence type="ECO:0000256" key="2">
    <source>
        <dbReference type="ARBA" id="ARBA00023125"/>
    </source>
</evidence>
<evidence type="ECO:0000256" key="1">
    <source>
        <dbReference type="ARBA" id="ARBA00023015"/>
    </source>
</evidence>
<dbReference type="Gene3D" id="1.10.10.10">
    <property type="entry name" value="Winged helix-like DNA-binding domain superfamily/Winged helix DNA-binding domain"/>
    <property type="match status" value="1"/>
</dbReference>
<keyword evidence="3" id="KW-0804">Transcription</keyword>
<organism evidence="6 7">
    <name type="scientific">Methylobacterium nonmethylotrophicum</name>
    <dbReference type="NCBI Taxonomy" id="1141884"/>
    <lineage>
        <taxon>Bacteria</taxon>
        <taxon>Pseudomonadati</taxon>
        <taxon>Pseudomonadota</taxon>
        <taxon>Alphaproteobacteria</taxon>
        <taxon>Hyphomicrobiales</taxon>
        <taxon>Methylobacteriaceae</taxon>
        <taxon>Methylobacterium</taxon>
    </lineage>
</organism>
<keyword evidence="1" id="KW-0805">Transcription regulation</keyword>
<feature type="domain" description="HTH gntR-type" evidence="5">
    <location>
        <begin position="19"/>
        <end position="86"/>
    </location>
</feature>
<dbReference type="SMART" id="SM00345">
    <property type="entry name" value="HTH_GNTR"/>
    <property type="match status" value="1"/>
</dbReference>
<evidence type="ECO:0000313" key="7">
    <source>
        <dbReference type="Proteomes" id="UP000297535"/>
    </source>
</evidence>
<dbReference type="RefSeq" id="WP_135413657.1">
    <property type="nucleotide sequence ID" value="NZ_SRLB01000004.1"/>
</dbReference>
<evidence type="ECO:0000256" key="4">
    <source>
        <dbReference type="SAM" id="MobiDB-lite"/>
    </source>
</evidence>
<dbReference type="PROSITE" id="PS50949">
    <property type="entry name" value="HTH_GNTR"/>
    <property type="match status" value="1"/>
</dbReference>
<dbReference type="GO" id="GO:0003700">
    <property type="term" value="F:DNA-binding transcription factor activity"/>
    <property type="evidence" value="ECO:0007669"/>
    <property type="project" value="InterPro"/>
</dbReference>